<sequence>MRLHEYQAKALLAAHGIATPPGVVVTQGEEIDAALRKLAVARCVVKAQIHAGARGKAGGVRVLAADEVAAYAQGLLGTRLATPQTAGDGLPVDSLLLEAPVAAAAELYLACVVDRNAGARVLLAGREGGMGIEEGAKPVAQVIDTMRGFSPYQGRALGRTIGLSGRAVAAFGDVVAALVALAGMLDAMLIEINPLMLREDGSFVAGDAKIEIDDNALFRQPALEAMRDARQGDARDEEARARGLQYIALDGDIGCLVNGAGLAMATMDLIAQAGGRPANFLDVGGGTTAHKVAEALTLIARDPRVKVVLVNIFGGIVRCDLIAEGLLLAASGFGRPLPIVVRLVGTREAEGRRALADGGLLGDVTQSLEQAATLAVRRAQAS</sequence>
<dbReference type="GO" id="GO:0004775">
    <property type="term" value="F:succinate-CoA ligase (ADP-forming) activity"/>
    <property type="evidence" value="ECO:0007669"/>
    <property type="project" value="UniProtKB-UniRule"/>
</dbReference>
<dbReference type="STRING" id="163359.A9R16_12585"/>
<comment type="pathway">
    <text evidence="6">Carbohydrate metabolism; tricarboxylic acid cycle; succinate from succinyl-CoA (ligase route): step 1/1.</text>
</comment>
<protein>
    <recommendedName>
        <fullName evidence="6">Succinate--CoA ligase [ADP-forming] subunit beta</fullName>
        <ecNumber evidence="6">6.2.1.5</ecNumber>
    </recommendedName>
    <alternativeName>
        <fullName evidence="6">Succinyl-CoA synthetase subunit beta</fullName>
        <shortName evidence="6">SCS-beta</shortName>
    </alternativeName>
</protein>
<dbReference type="PANTHER" id="PTHR11815">
    <property type="entry name" value="SUCCINYL-COA SYNTHETASE BETA CHAIN"/>
    <property type="match status" value="1"/>
</dbReference>
<keyword evidence="8" id="KW-1185">Reference proteome</keyword>
<feature type="binding site" evidence="6">
    <location>
        <position position="106"/>
    </location>
    <ligand>
        <name>ATP</name>
        <dbReference type="ChEBI" id="CHEBI:30616"/>
    </ligand>
</feature>
<evidence type="ECO:0000256" key="4">
    <source>
        <dbReference type="ARBA" id="ARBA00022741"/>
    </source>
</evidence>
<comment type="function">
    <text evidence="6">Succinyl-CoA synthetase functions in the citric acid cycle (TCA), coupling the hydrolysis of succinyl-CoA to the synthesis of either ATP or GTP and thus represents the only step of substrate-level phosphorylation in the TCA. The beta subunit provides nucleotide specificity of the enzyme and binds the substrate succinate, while the binding sites for coenzyme A and phosphate are found in the alpha subunit.</text>
</comment>
<dbReference type="Pfam" id="PF08442">
    <property type="entry name" value="ATP-grasp_2"/>
    <property type="match status" value="1"/>
</dbReference>
<feature type="binding site" evidence="6">
    <location>
        <position position="193"/>
    </location>
    <ligand>
        <name>Mg(2+)</name>
        <dbReference type="ChEBI" id="CHEBI:18420"/>
    </ligand>
</feature>
<dbReference type="EMBL" id="PSYR01000002">
    <property type="protein sequence ID" value="RCN56054.1"/>
    <property type="molecule type" value="Genomic_DNA"/>
</dbReference>
<feature type="binding site" evidence="6">
    <location>
        <begin position="315"/>
        <end position="317"/>
    </location>
    <ligand>
        <name>substrate</name>
        <note>ligand shared with subunit alpha</note>
    </ligand>
</feature>
<keyword evidence="6" id="KW-0067">ATP-binding</keyword>
<dbReference type="EC" id="6.2.1.5" evidence="6"/>
<feature type="binding site" evidence="6">
    <location>
        <position position="207"/>
    </location>
    <ligand>
        <name>Mg(2+)</name>
        <dbReference type="ChEBI" id="CHEBI:18420"/>
    </ligand>
</feature>
<comment type="similarity">
    <text evidence="6">Belongs to the succinate/malate CoA ligase beta subunit family.</text>
</comment>
<dbReference type="Gene3D" id="3.30.1490.20">
    <property type="entry name" value="ATP-grasp fold, A domain"/>
    <property type="match status" value="1"/>
</dbReference>
<dbReference type="GO" id="GO:0006104">
    <property type="term" value="P:succinyl-CoA metabolic process"/>
    <property type="evidence" value="ECO:0007669"/>
    <property type="project" value="TreeGrafter"/>
</dbReference>
<dbReference type="AlphaFoldDB" id="A0A1C2G1G1"/>
<keyword evidence="2 6" id="KW-0436">Ligase</keyword>
<evidence type="ECO:0000256" key="1">
    <source>
        <dbReference type="ARBA" id="ARBA00022532"/>
    </source>
</evidence>
<dbReference type="InterPro" id="IPR016102">
    <property type="entry name" value="Succinyl-CoA_synth-like"/>
</dbReference>
<comment type="cofactor">
    <cofactor evidence="6">
        <name>Mg(2+)</name>
        <dbReference type="ChEBI" id="CHEBI:18420"/>
    </cofactor>
    <text evidence="6">Binds 1 Mg(2+) ion per subunit.</text>
</comment>
<dbReference type="GO" id="GO:0005524">
    <property type="term" value="F:ATP binding"/>
    <property type="evidence" value="ECO:0007669"/>
    <property type="project" value="UniProtKB-UniRule"/>
</dbReference>
<dbReference type="GO" id="GO:0006099">
    <property type="term" value="P:tricarboxylic acid cycle"/>
    <property type="evidence" value="ECO:0007669"/>
    <property type="project" value="UniProtKB-UniRule"/>
</dbReference>
<dbReference type="PROSITE" id="PS50975">
    <property type="entry name" value="ATP_GRASP"/>
    <property type="match status" value="1"/>
</dbReference>
<dbReference type="Pfam" id="PF00549">
    <property type="entry name" value="Ligase_CoA"/>
    <property type="match status" value="1"/>
</dbReference>
<dbReference type="NCBIfam" id="TIGR01016">
    <property type="entry name" value="sucCoAbeta"/>
    <property type="match status" value="1"/>
</dbReference>
<comment type="caution">
    <text evidence="7">The sequence shown here is derived from an EMBL/GenBank/DDBJ whole genome shotgun (WGS) entry which is preliminary data.</text>
</comment>
<keyword evidence="5 6" id="KW-0460">Magnesium</keyword>
<feature type="binding site" evidence="6">
    <location>
        <position position="258"/>
    </location>
    <ligand>
        <name>substrate</name>
        <note>ligand shared with subunit alpha</note>
    </ligand>
</feature>
<dbReference type="InterPro" id="IPR013815">
    <property type="entry name" value="ATP_grasp_subdomain_1"/>
</dbReference>
<dbReference type="Gene3D" id="3.30.470.20">
    <property type="entry name" value="ATP-grasp fold, B domain"/>
    <property type="match status" value="1"/>
</dbReference>
<dbReference type="FunFam" id="3.40.50.261:FF:000001">
    <property type="entry name" value="Succinate--CoA ligase [ADP-forming] subunit beta"/>
    <property type="match status" value="1"/>
</dbReference>
<comment type="subunit">
    <text evidence="6">Heterotetramer of two alpha and two beta subunits.</text>
</comment>
<dbReference type="PIRSF" id="PIRSF001554">
    <property type="entry name" value="SucCS_beta"/>
    <property type="match status" value="1"/>
</dbReference>
<dbReference type="Proteomes" id="UP000253250">
    <property type="component" value="Unassembled WGS sequence"/>
</dbReference>
<evidence type="ECO:0000256" key="5">
    <source>
        <dbReference type="ARBA" id="ARBA00022842"/>
    </source>
</evidence>
<dbReference type="GO" id="GO:0000287">
    <property type="term" value="F:magnesium ion binding"/>
    <property type="evidence" value="ECO:0007669"/>
    <property type="project" value="UniProtKB-UniRule"/>
</dbReference>
<accession>A0A1C2G1G1</accession>
<dbReference type="InterPro" id="IPR017866">
    <property type="entry name" value="Succ-CoA_synthase_bsu_CS"/>
</dbReference>
<feature type="binding site" evidence="6">
    <location>
        <position position="98"/>
    </location>
    <ligand>
        <name>ATP</name>
        <dbReference type="ChEBI" id="CHEBI:30616"/>
    </ligand>
</feature>
<dbReference type="GO" id="GO:0005829">
    <property type="term" value="C:cytosol"/>
    <property type="evidence" value="ECO:0007669"/>
    <property type="project" value="TreeGrafter"/>
</dbReference>
<organism evidence="7 8">
    <name type="scientific">Acidiferrobacter thiooxydans</name>
    <dbReference type="NCBI Taxonomy" id="163359"/>
    <lineage>
        <taxon>Bacteria</taxon>
        <taxon>Pseudomonadati</taxon>
        <taxon>Pseudomonadota</taxon>
        <taxon>Gammaproteobacteria</taxon>
        <taxon>Acidiferrobacterales</taxon>
        <taxon>Acidiferrobacteraceae</taxon>
        <taxon>Acidiferrobacter</taxon>
    </lineage>
</organism>
<dbReference type="RefSeq" id="WP_065970681.1">
    <property type="nucleotide sequence ID" value="NZ_CP080624.1"/>
</dbReference>
<keyword evidence="4 6" id="KW-0547">Nucleotide-binding</keyword>
<dbReference type="InterPro" id="IPR011761">
    <property type="entry name" value="ATP-grasp"/>
</dbReference>
<keyword evidence="1 6" id="KW-0816">Tricarboxylic acid cycle</keyword>
<dbReference type="InterPro" id="IPR005811">
    <property type="entry name" value="SUCC_ACL_C"/>
</dbReference>
<dbReference type="SUPFAM" id="SSF56059">
    <property type="entry name" value="Glutathione synthetase ATP-binding domain-like"/>
    <property type="match status" value="1"/>
</dbReference>
<evidence type="ECO:0000256" key="2">
    <source>
        <dbReference type="ARBA" id="ARBA00022598"/>
    </source>
</evidence>
<dbReference type="FunFam" id="3.30.1490.20:FF:000002">
    <property type="entry name" value="Succinate--CoA ligase [ADP-forming] subunit beta"/>
    <property type="match status" value="1"/>
</dbReference>
<dbReference type="Gene3D" id="3.40.50.261">
    <property type="entry name" value="Succinyl-CoA synthetase domains"/>
    <property type="match status" value="1"/>
</dbReference>
<reference evidence="7 8" key="1">
    <citation type="submission" date="2018-02" db="EMBL/GenBank/DDBJ databases">
        <title>Insights into the biology of acidophilic members of the Acidiferrobacteraceae family derived from comparative genomic analyses.</title>
        <authorList>
            <person name="Issotta F."/>
            <person name="Thyssen C."/>
            <person name="Mena C."/>
            <person name="Moya A."/>
            <person name="Bellenberg S."/>
            <person name="Sproer C."/>
            <person name="Covarrubias P.C."/>
            <person name="Sand W."/>
            <person name="Quatrini R."/>
            <person name="Vera M."/>
        </authorList>
    </citation>
    <scope>NUCLEOTIDE SEQUENCE [LARGE SCALE GENOMIC DNA]</scope>
    <source>
        <strain evidence="8">m-1</strain>
    </source>
</reference>
<dbReference type="SUPFAM" id="SSF52210">
    <property type="entry name" value="Succinyl-CoA synthetase domains"/>
    <property type="match status" value="1"/>
</dbReference>
<feature type="binding site" evidence="6">
    <location>
        <position position="101"/>
    </location>
    <ligand>
        <name>ATP</name>
        <dbReference type="ChEBI" id="CHEBI:30616"/>
    </ligand>
</feature>
<dbReference type="UniPathway" id="UPA00223">
    <property type="reaction ID" value="UER00999"/>
</dbReference>
<dbReference type="PROSITE" id="PS01217">
    <property type="entry name" value="SUCCINYL_COA_LIG_3"/>
    <property type="match status" value="1"/>
</dbReference>
<dbReference type="PANTHER" id="PTHR11815:SF10">
    <property type="entry name" value="SUCCINATE--COA LIGASE [GDP-FORMING] SUBUNIT BETA, MITOCHONDRIAL"/>
    <property type="match status" value="1"/>
</dbReference>
<evidence type="ECO:0000313" key="8">
    <source>
        <dbReference type="Proteomes" id="UP000253250"/>
    </source>
</evidence>
<dbReference type="HAMAP" id="MF_00558">
    <property type="entry name" value="Succ_CoA_beta"/>
    <property type="match status" value="1"/>
</dbReference>
<feature type="binding site" evidence="6">
    <location>
        <position position="46"/>
    </location>
    <ligand>
        <name>ATP</name>
        <dbReference type="ChEBI" id="CHEBI:30616"/>
    </ligand>
</feature>
<comment type="caution">
    <text evidence="6">Lacks conserved residue(s) required for the propagation of feature annotation.</text>
</comment>
<evidence type="ECO:0000256" key="6">
    <source>
        <dbReference type="HAMAP-Rule" id="MF_00558"/>
    </source>
</evidence>
<dbReference type="InterPro" id="IPR013650">
    <property type="entry name" value="ATP-grasp_succ-CoA_synth-type"/>
</dbReference>
<name>A0A1C2G1G1_9GAMM</name>
<comment type="catalytic activity">
    <reaction evidence="6">
        <text>GTP + succinate + CoA = succinyl-CoA + GDP + phosphate</text>
        <dbReference type="Rhea" id="RHEA:22120"/>
        <dbReference type="ChEBI" id="CHEBI:30031"/>
        <dbReference type="ChEBI" id="CHEBI:37565"/>
        <dbReference type="ChEBI" id="CHEBI:43474"/>
        <dbReference type="ChEBI" id="CHEBI:57287"/>
        <dbReference type="ChEBI" id="CHEBI:57292"/>
        <dbReference type="ChEBI" id="CHEBI:58189"/>
    </reaction>
</comment>
<evidence type="ECO:0000313" key="7">
    <source>
        <dbReference type="EMBL" id="RCN56054.1"/>
    </source>
</evidence>
<comment type="catalytic activity">
    <reaction evidence="6">
        <text>succinate + ATP + CoA = succinyl-CoA + ADP + phosphate</text>
        <dbReference type="Rhea" id="RHEA:17661"/>
        <dbReference type="ChEBI" id="CHEBI:30031"/>
        <dbReference type="ChEBI" id="CHEBI:30616"/>
        <dbReference type="ChEBI" id="CHEBI:43474"/>
        <dbReference type="ChEBI" id="CHEBI:57287"/>
        <dbReference type="ChEBI" id="CHEBI:57292"/>
        <dbReference type="ChEBI" id="CHEBI:456216"/>
        <dbReference type="EC" id="6.2.1.5"/>
    </reaction>
</comment>
<proteinExistence type="inferred from homology"/>
<dbReference type="NCBIfam" id="NF001913">
    <property type="entry name" value="PRK00696.1"/>
    <property type="match status" value="1"/>
</dbReference>
<dbReference type="GO" id="GO:0042709">
    <property type="term" value="C:succinate-CoA ligase complex"/>
    <property type="evidence" value="ECO:0007669"/>
    <property type="project" value="TreeGrafter"/>
</dbReference>
<keyword evidence="3 6" id="KW-0479">Metal-binding</keyword>
<dbReference type="OrthoDB" id="9802602at2"/>
<gene>
    <name evidence="6" type="primary">sucC</name>
    <name evidence="7" type="ORF">C4900_09240</name>
</gene>
<evidence type="ECO:0000256" key="3">
    <source>
        <dbReference type="ARBA" id="ARBA00022723"/>
    </source>
</evidence>
<dbReference type="InterPro" id="IPR005809">
    <property type="entry name" value="Succ_CoA_ligase-like_bsu"/>
</dbReference>